<gene>
    <name evidence="16" type="ordered locus">Bsel_0449</name>
</gene>
<keyword evidence="8 16" id="KW-0418">Kinase</keyword>
<evidence type="ECO:0000256" key="12">
    <source>
        <dbReference type="SAM" id="Coils"/>
    </source>
</evidence>
<dbReference type="HOGENOM" id="CLU_020473_6_1_9"/>
<evidence type="ECO:0000256" key="8">
    <source>
        <dbReference type="ARBA" id="ARBA00022777"/>
    </source>
</evidence>
<keyword evidence="9" id="KW-0067">ATP-binding</keyword>
<dbReference type="STRING" id="439292.Bsel_0449"/>
<dbReference type="Proteomes" id="UP000000271">
    <property type="component" value="Chromosome"/>
</dbReference>
<dbReference type="OrthoDB" id="2770831at2"/>
<dbReference type="EC" id="2.7.13.3" evidence="3"/>
<evidence type="ECO:0000256" key="1">
    <source>
        <dbReference type="ARBA" id="ARBA00000085"/>
    </source>
</evidence>
<dbReference type="SMART" id="SM00304">
    <property type="entry name" value="HAMP"/>
    <property type="match status" value="1"/>
</dbReference>
<dbReference type="Pfam" id="PF06580">
    <property type="entry name" value="His_kinase"/>
    <property type="match status" value="1"/>
</dbReference>
<dbReference type="InterPro" id="IPR010559">
    <property type="entry name" value="Sig_transdc_His_kin_internal"/>
</dbReference>
<dbReference type="Pfam" id="PF00672">
    <property type="entry name" value="HAMP"/>
    <property type="match status" value="1"/>
</dbReference>
<comment type="catalytic activity">
    <reaction evidence="1">
        <text>ATP + protein L-histidine = ADP + protein N-phospho-L-histidine.</text>
        <dbReference type="EC" id="2.7.13.3"/>
    </reaction>
</comment>
<reference evidence="16" key="1">
    <citation type="submission" date="2009-10" db="EMBL/GenBank/DDBJ databases">
        <title>Complete sequence of Bacillus selenitireducens MLS10.</title>
        <authorList>
            <consortium name="US DOE Joint Genome Institute"/>
            <person name="Lucas S."/>
            <person name="Copeland A."/>
            <person name="Lapidus A."/>
            <person name="Glavina del Rio T."/>
            <person name="Dalin E."/>
            <person name="Tice H."/>
            <person name="Bruce D."/>
            <person name="Goodwin L."/>
            <person name="Pitluck S."/>
            <person name="Sims D."/>
            <person name="Brettin T."/>
            <person name="Detter J.C."/>
            <person name="Han C."/>
            <person name="Larimer F."/>
            <person name="Land M."/>
            <person name="Hauser L."/>
            <person name="Kyrpides N."/>
            <person name="Ovchinnikova G."/>
            <person name="Stolz J."/>
        </authorList>
    </citation>
    <scope>NUCLEOTIDE SEQUENCE [LARGE SCALE GENOMIC DNA]</scope>
    <source>
        <strain evidence="16">MLS10</strain>
    </source>
</reference>
<evidence type="ECO:0000256" key="9">
    <source>
        <dbReference type="ARBA" id="ARBA00022840"/>
    </source>
</evidence>
<evidence type="ECO:0000256" key="4">
    <source>
        <dbReference type="ARBA" id="ARBA00022475"/>
    </source>
</evidence>
<dbReference type="PROSITE" id="PS50885">
    <property type="entry name" value="HAMP"/>
    <property type="match status" value="1"/>
</dbReference>
<evidence type="ECO:0000256" key="3">
    <source>
        <dbReference type="ARBA" id="ARBA00012438"/>
    </source>
</evidence>
<dbReference type="KEGG" id="bse:Bsel_0449"/>
<dbReference type="EMBL" id="CP001791">
    <property type="protein sequence ID" value="ADH97987.1"/>
    <property type="molecule type" value="Genomic_DNA"/>
</dbReference>
<dbReference type="InterPro" id="IPR003660">
    <property type="entry name" value="HAMP_dom"/>
</dbReference>
<keyword evidence="5" id="KW-0597">Phosphoprotein</keyword>
<keyword evidence="4" id="KW-1003">Cell membrane</keyword>
<organism evidence="16 17">
    <name type="scientific">Bacillus selenitireducens (strain ATCC 700615 / DSM 15326 / MLS10)</name>
    <dbReference type="NCBI Taxonomy" id="439292"/>
    <lineage>
        <taxon>Bacteria</taxon>
        <taxon>Bacillati</taxon>
        <taxon>Bacillota</taxon>
        <taxon>Bacilli</taxon>
        <taxon>Bacillales</taxon>
        <taxon>Bacillaceae</taxon>
        <taxon>Salisediminibacterium</taxon>
    </lineage>
</organism>
<evidence type="ECO:0000313" key="16">
    <source>
        <dbReference type="EMBL" id="ADH97987.1"/>
    </source>
</evidence>
<keyword evidence="12" id="KW-0175">Coiled coil</keyword>
<dbReference type="PROSITE" id="PS50109">
    <property type="entry name" value="HIS_KIN"/>
    <property type="match status" value="1"/>
</dbReference>
<keyword evidence="13" id="KW-0812">Transmembrane</keyword>
<evidence type="ECO:0000256" key="11">
    <source>
        <dbReference type="ARBA" id="ARBA00023136"/>
    </source>
</evidence>
<keyword evidence="10" id="KW-0902">Two-component regulatory system</keyword>
<dbReference type="PANTHER" id="PTHR34220">
    <property type="entry name" value="SENSOR HISTIDINE KINASE YPDA"/>
    <property type="match status" value="1"/>
</dbReference>
<evidence type="ECO:0000256" key="13">
    <source>
        <dbReference type="SAM" id="Phobius"/>
    </source>
</evidence>
<feature type="domain" description="HAMP" evidence="15">
    <location>
        <begin position="293"/>
        <end position="345"/>
    </location>
</feature>
<keyword evidence="6" id="KW-0808">Transferase</keyword>
<dbReference type="eggNOG" id="COG2972">
    <property type="taxonomic scope" value="Bacteria"/>
</dbReference>
<evidence type="ECO:0000256" key="6">
    <source>
        <dbReference type="ARBA" id="ARBA00022679"/>
    </source>
</evidence>
<dbReference type="PANTHER" id="PTHR34220:SF7">
    <property type="entry name" value="SENSOR HISTIDINE KINASE YPDA"/>
    <property type="match status" value="1"/>
</dbReference>
<evidence type="ECO:0000256" key="10">
    <source>
        <dbReference type="ARBA" id="ARBA00023012"/>
    </source>
</evidence>
<dbReference type="InterPro" id="IPR036890">
    <property type="entry name" value="HATPase_C_sf"/>
</dbReference>
<dbReference type="Gene3D" id="6.10.340.10">
    <property type="match status" value="1"/>
</dbReference>
<keyword evidence="7" id="KW-0547">Nucleotide-binding</keyword>
<evidence type="ECO:0000256" key="7">
    <source>
        <dbReference type="ARBA" id="ARBA00022741"/>
    </source>
</evidence>
<evidence type="ECO:0000259" key="15">
    <source>
        <dbReference type="PROSITE" id="PS50885"/>
    </source>
</evidence>
<dbReference type="InterPro" id="IPR005467">
    <property type="entry name" value="His_kinase_dom"/>
</dbReference>
<evidence type="ECO:0000259" key="14">
    <source>
        <dbReference type="PROSITE" id="PS50109"/>
    </source>
</evidence>
<dbReference type="GO" id="GO:0005524">
    <property type="term" value="F:ATP binding"/>
    <property type="evidence" value="ECO:0007669"/>
    <property type="project" value="UniProtKB-KW"/>
</dbReference>
<feature type="domain" description="Histidine kinase" evidence="14">
    <location>
        <begin position="455"/>
        <end position="564"/>
    </location>
</feature>
<protein>
    <recommendedName>
        <fullName evidence="3">histidine kinase</fullName>
        <ecNumber evidence="3">2.7.13.3</ecNumber>
    </recommendedName>
</protein>
<dbReference type="GO" id="GO:0000155">
    <property type="term" value="F:phosphorelay sensor kinase activity"/>
    <property type="evidence" value="ECO:0007669"/>
    <property type="project" value="InterPro"/>
</dbReference>
<keyword evidence="11 13" id="KW-0472">Membrane</keyword>
<dbReference type="Gene3D" id="3.30.565.10">
    <property type="entry name" value="Histidine kinase-like ATPase, C-terminal domain"/>
    <property type="match status" value="1"/>
</dbReference>
<evidence type="ECO:0000256" key="2">
    <source>
        <dbReference type="ARBA" id="ARBA00004651"/>
    </source>
</evidence>
<dbReference type="SUPFAM" id="SSF158472">
    <property type="entry name" value="HAMP domain-like"/>
    <property type="match status" value="1"/>
</dbReference>
<dbReference type="CDD" id="cd06225">
    <property type="entry name" value="HAMP"/>
    <property type="match status" value="1"/>
</dbReference>
<evidence type="ECO:0000313" key="17">
    <source>
        <dbReference type="Proteomes" id="UP000000271"/>
    </source>
</evidence>
<name>D6XXD0_BACIE</name>
<dbReference type="GO" id="GO:0005886">
    <property type="term" value="C:plasma membrane"/>
    <property type="evidence" value="ECO:0007669"/>
    <property type="project" value="UniProtKB-SubCell"/>
</dbReference>
<dbReference type="RefSeq" id="WP_013171416.1">
    <property type="nucleotide sequence ID" value="NC_014219.1"/>
</dbReference>
<dbReference type="SUPFAM" id="SSF55874">
    <property type="entry name" value="ATPase domain of HSP90 chaperone/DNA topoisomerase II/histidine kinase"/>
    <property type="match status" value="1"/>
</dbReference>
<sequence>MNRLRRQIFSKSYSRRIQFMFALFILLPTITLSIITYQSDKQNIAEKMDFYNETIIDVIANDIDKLTNDLIFSSHFLIQDKGFKSAIAEISDRDGIQSLTAFQQFEYIRERFLSMETRTLNQNISMFYLNDAGLIVTSRSMPLSQEDIQRQWLSVSENLNLQTEMIIQYLGKSYDGSQHYFTRVIPRDLSTGNQGLLTIIVSDDYFQQLFEPVSSGAIRLNDDKGNMIAGSEIDTAARDSLLERTVSPFGWSLYYETPSQQINEELNQSFYSSLMIIFFLFVVFIMLSMKSARQLSRPVEELKLVADQFSQGNRGARFQVTGEDEIQSLGVSVNHMLDEINDLIERIEKKETQKRELELHALYEQIRPHFLMNTLNSIRCSLEMEDDEFHSKKLYSLTMLLRKYLKINEPSTLRNEVELLTHYIDIMEMRKGRSYWLKAWLSEETHEVEIPFLTLQPIIENAILHAFEDPEHHPIMEIRAEIKDEWFHVTVWDNGSGISQSKVDQLNRSLKDTRLEYSKQQGDSLGLVNIAERLKLTFSERATLVINSERGKGTTVQILIPVSDMKGE</sequence>
<proteinExistence type="predicted"/>
<dbReference type="Pfam" id="PF02518">
    <property type="entry name" value="HATPase_c"/>
    <property type="match status" value="1"/>
</dbReference>
<feature type="coiled-coil region" evidence="12">
    <location>
        <begin position="333"/>
        <end position="360"/>
    </location>
</feature>
<dbReference type="InterPro" id="IPR003594">
    <property type="entry name" value="HATPase_dom"/>
</dbReference>
<dbReference type="InterPro" id="IPR050640">
    <property type="entry name" value="Bact_2-comp_sensor_kinase"/>
</dbReference>
<accession>D6XXD0</accession>
<keyword evidence="13" id="KW-1133">Transmembrane helix</keyword>
<dbReference type="AlphaFoldDB" id="D6XXD0"/>
<comment type="subcellular location">
    <subcellularLocation>
        <location evidence="2">Cell membrane</location>
        <topology evidence="2">Multi-pass membrane protein</topology>
    </subcellularLocation>
</comment>
<keyword evidence="17" id="KW-1185">Reference proteome</keyword>
<feature type="transmembrane region" description="Helical" evidence="13">
    <location>
        <begin position="269"/>
        <end position="287"/>
    </location>
</feature>
<evidence type="ECO:0000256" key="5">
    <source>
        <dbReference type="ARBA" id="ARBA00022553"/>
    </source>
</evidence>